<protein>
    <recommendedName>
        <fullName evidence="3">CBM2 domain-containing protein</fullName>
    </recommendedName>
</protein>
<dbReference type="PROSITE" id="PS51173">
    <property type="entry name" value="CBM2"/>
    <property type="match status" value="1"/>
</dbReference>
<dbReference type="InterPro" id="IPR001919">
    <property type="entry name" value="CBD2"/>
</dbReference>
<reference evidence="4 5" key="1">
    <citation type="submission" date="2020-10" db="EMBL/GenBank/DDBJ databases">
        <title>Sequencing the genomes of 1000 actinobacteria strains.</title>
        <authorList>
            <person name="Klenk H.-P."/>
        </authorList>
    </citation>
    <scope>NUCLEOTIDE SEQUENCE [LARGE SCALE GENOMIC DNA]</scope>
    <source>
        <strain evidence="4 5">DSM 46744</strain>
    </source>
</reference>
<gene>
    <name evidence="4" type="ORF">H4W34_004506</name>
</gene>
<proteinExistence type="predicted"/>
<evidence type="ECO:0000259" key="3">
    <source>
        <dbReference type="PROSITE" id="PS51173"/>
    </source>
</evidence>
<dbReference type="Proteomes" id="UP000627838">
    <property type="component" value="Unassembled WGS sequence"/>
</dbReference>
<comment type="caution">
    <text evidence="4">The sequence shown here is derived from an EMBL/GenBank/DDBJ whole genome shotgun (WGS) entry which is preliminary data.</text>
</comment>
<keyword evidence="2" id="KW-1133">Transmembrane helix</keyword>
<dbReference type="Gene3D" id="2.60.40.290">
    <property type="match status" value="1"/>
</dbReference>
<dbReference type="InterPro" id="IPR008965">
    <property type="entry name" value="CBM2/CBM3_carb-bd_dom_sf"/>
</dbReference>
<dbReference type="SUPFAM" id="SSF49384">
    <property type="entry name" value="Carbohydrate-binding domain"/>
    <property type="match status" value="1"/>
</dbReference>
<evidence type="ECO:0000256" key="1">
    <source>
        <dbReference type="SAM" id="MobiDB-lite"/>
    </source>
</evidence>
<feature type="region of interest" description="Disordered" evidence="1">
    <location>
        <begin position="1"/>
        <end position="128"/>
    </location>
</feature>
<evidence type="ECO:0000313" key="4">
    <source>
        <dbReference type="EMBL" id="MBE1534673.1"/>
    </source>
</evidence>
<organism evidence="4 5">
    <name type="scientific">Actinomadura algeriensis</name>
    <dbReference type="NCBI Taxonomy" id="1679523"/>
    <lineage>
        <taxon>Bacteria</taxon>
        <taxon>Bacillati</taxon>
        <taxon>Actinomycetota</taxon>
        <taxon>Actinomycetes</taxon>
        <taxon>Streptosporangiales</taxon>
        <taxon>Thermomonosporaceae</taxon>
        <taxon>Actinomadura</taxon>
    </lineage>
</organism>
<dbReference type="Pfam" id="PF00553">
    <property type="entry name" value="CBM_2"/>
    <property type="match status" value="1"/>
</dbReference>
<keyword evidence="5" id="KW-1185">Reference proteome</keyword>
<feature type="transmembrane region" description="Helical" evidence="2">
    <location>
        <begin position="140"/>
        <end position="160"/>
    </location>
</feature>
<name>A0ABR9JW16_9ACTN</name>
<feature type="compositionally biased region" description="Low complexity" evidence="1">
    <location>
        <begin position="202"/>
        <end position="217"/>
    </location>
</feature>
<sequence>MSGDERRYVPPDHRTTTDFAAPAPAPAPDPDATDPNATDPDDPNATDPDPPGAAPDEPVRDVPEPDERAPDEPARRAKPSPQDVRVAPLNVPPAGPGRAGGTAELAGPDVSTAPPTAPPAPPPARAPAARARGAAFRGPLFALGVGVLVVAVALVAMFALGGGEGGEESPAPAVSLREEPPPTAAGGAGSGPADVPSTEPRTAGTPSAGTPTGSGTPPAAPGRMQGDGVTYEVVQRDSGYYEGSFTLTNRTGAPMTSWRLTFRAPGADVGSAWGGRLVQGGERVVIENSPGAAAVPPGGTVTVTFGAAGTPAPPAECVLNGAGCGL</sequence>
<evidence type="ECO:0000313" key="5">
    <source>
        <dbReference type="Proteomes" id="UP000627838"/>
    </source>
</evidence>
<keyword evidence="2" id="KW-0812">Transmembrane</keyword>
<keyword evidence="2" id="KW-0472">Membrane</keyword>
<feature type="compositionally biased region" description="Pro residues" evidence="1">
    <location>
        <begin position="115"/>
        <end position="125"/>
    </location>
</feature>
<dbReference type="InterPro" id="IPR012291">
    <property type="entry name" value="CBM2_carb-bd_dom_sf"/>
</dbReference>
<feature type="compositionally biased region" description="Basic and acidic residues" evidence="1">
    <location>
        <begin position="1"/>
        <end position="16"/>
    </location>
</feature>
<feature type="domain" description="CBM2" evidence="3">
    <location>
        <begin position="217"/>
        <end position="326"/>
    </location>
</feature>
<evidence type="ECO:0000256" key="2">
    <source>
        <dbReference type="SAM" id="Phobius"/>
    </source>
</evidence>
<feature type="region of interest" description="Disordered" evidence="1">
    <location>
        <begin position="164"/>
        <end position="226"/>
    </location>
</feature>
<accession>A0ABR9JW16</accession>
<feature type="compositionally biased region" description="Basic and acidic residues" evidence="1">
    <location>
        <begin position="57"/>
        <end position="75"/>
    </location>
</feature>
<dbReference type="EMBL" id="JADBDZ010000001">
    <property type="protein sequence ID" value="MBE1534673.1"/>
    <property type="molecule type" value="Genomic_DNA"/>
</dbReference>
<dbReference type="RefSeq" id="WP_192761015.1">
    <property type="nucleotide sequence ID" value="NZ_JADBDZ010000001.1"/>
</dbReference>
<dbReference type="SMART" id="SM00637">
    <property type="entry name" value="CBD_II"/>
    <property type="match status" value="1"/>
</dbReference>